<evidence type="ECO:0000313" key="2">
    <source>
        <dbReference type="EMBL" id="KAF9511991.1"/>
    </source>
</evidence>
<evidence type="ECO:0000313" key="3">
    <source>
        <dbReference type="Proteomes" id="UP000886523"/>
    </source>
</evidence>
<feature type="compositionally biased region" description="Polar residues" evidence="1">
    <location>
        <begin position="1"/>
        <end position="32"/>
    </location>
</feature>
<feature type="compositionally biased region" description="Low complexity" evidence="1">
    <location>
        <begin position="204"/>
        <end position="234"/>
    </location>
</feature>
<comment type="caution">
    <text evidence="2">The sequence shown here is derived from an EMBL/GenBank/DDBJ whole genome shotgun (WGS) entry which is preliminary data.</text>
</comment>
<reference evidence="2" key="1">
    <citation type="journal article" date="2020" name="Nat. Commun.">
        <title>Large-scale genome sequencing of mycorrhizal fungi provides insights into the early evolution of symbiotic traits.</title>
        <authorList>
            <person name="Miyauchi S."/>
            <person name="Kiss E."/>
            <person name="Kuo A."/>
            <person name="Drula E."/>
            <person name="Kohler A."/>
            <person name="Sanchez-Garcia M."/>
            <person name="Morin E."/>
            <person name="Andreopoulos B."/>
            <person name="Barry K.W."/>
            <person name="Bonito G."/>
            <person name="Buee M."/>
            <person name="Carver A."/>
            <person name="Chen C."/>
            <person name="Cichocki N."/>
            <person name="Clum A."/>
            <person name="Culley D."/>
            <person name="Crous P.W."/>
            <person name="Fauchery L."/>
            <person name="Girlanda M."/>
            <person name="Hayes R.D."/>
            <person name="Keri Z."/>
            <person name="LaButti K."/>
            <person name="Lipzen A."/>
            <person name="Lombard V."/>
            <person name="Magnuson J."/>
            <person name="Maillard F."/>
            <person name="Murat C."/>
            <person name="Nolan M."/>
            <person name="Ohm R.A."/>
            <person name="Pangilinan J."/>
            <person name="Pereira M.F."/>
            <person name="Perotto S."/>
            <person name="Peter M."/>
            <person name="Pfister S."/>
            <person name="Riley R."/>
            <person name="Sitrit Y."/>
            <person name="Stielow J.B."/>
            <person name="Szollosi G."/>
            <person name="Zifcakova L."/>
            <person name="Stursova M."/>
            <person name="Spatafora J.W."/>
            <person name="Tedersoo L."/>
            <person name="Vaario L.M."/>
            <person name="Yamada A."/>
            <person name="Yan M."/>
            <person name="Wang P."/>
            <person name="Xu J."/>
            <person name="Bruns T."/>
            <person name="Baldrian P."/>
            <person name="Vilgalys R."/>
            <person name="Dunand C."/>
            <person name="Henrissat B."/>
            <person name="Grigoriev I.V."/>
            <person name="Hibbett D."/>
            <person name="Nagy L.G."/>
            <person name="Martin F.M."/>
        </authorList>
    </citation>
    <scope>NUCLEOTIDE SEQUENCE</scope>
    <source>
        <strain evidence="2">UP504</strain>
    </source>
</reference>
<gene>
    <name evidence="2" type="ORF">BS47DRAFT_1129044</name>
</gene>
<feature type="compositionally biased region" description="Low complexity" evidence="1">
    <location>
        <begin position="33"/>
        <end position="45"/>
    </location>
</feature>
<evidence type="ECO:0000256" key="1">
    <source>
        <dbReference type="SAM" id="MobiDB-lite"/>
    </source>
</evidence>
<sequence>MLMMGSLSTSVNPPYPTKPSSEQSNNAVPTRASSVFNSRTSSTSSDAEEDKDKTDELSADTTDDAGHTPTSWMRSEEPPSPDSSAISRGYGTSSEAQGGFMGSSSDRPPIISQNDHMPTAAGTGGNGPESREGRGVSRRLSQKTNLRSGSTPQSAASSSWVPINLNKKWEDLQKIETFTKSSKRASVLLSDMTSVSTNLLGTLSSALSPSSTPSPSVKPQQQQRRQSSSPSSPMSAPPYLPHVNKDSPG</sequence>
<name>A0A9P6AU62_9AGAM</name>
<protein>
    <submittedName>
        <fullName evidence="2">Uncharacterized protein</fullName>
    </submittedName>
</protein>
<dbReference type="EMBL" id="MU128993">
    <property type="protein sequence ID" value="KAF9511991.1"/>
    <property type="molecule type" value="Genomic_DNA"/>
</dbReference>
<proteinExistence type="predicted"/>
<feature type="region of interest" description="Disordered" evidence="1">
    <location>
        <begin position="1"/>
        <end position="163"/>
    </location>
</feature>
<feature type="compositionally biased region" description="Polar residues" evidence="1">
    <location>
        <begin position="142"/>
        <end position="153"/>
    </location>
</feature>
<feature type="region of interest" description="Disordered" evidence="1">
    <location>
        <begin position="203"/>
        <end position="249"/>
    </location>
</feature>
<keyword evidence="3" id="KW-1185">Reference proteome</keyword>
<organism evidence="2 3">
    <name type="scientific">Hydnum rufescens UP504</name>
    <dbReference type="NCBI Taxonomy" id="1448309"/>
    <lineage>
        <taxon>Eukaryota</taxon>
        <taxon>Fungi</taxon>
        <taxon>Dikarya</taxon>
        <taxon>Basidiomycota</taxon>
        <taxon>Agaricomycotina</taxon>
        <taxon>Agaricomycetes</taxon>
        <taxon>Cantharellales</taxon>
        <taxon>Hydnaceae</taxon>
        <taxon>Hydnum</taxon>
    </lineage>
</organism>
<feature type="compositionally biased region" description="Polar residues" evidence="1">
    <location>
        <begin position="82"/>
        <end position="116"/>
    </location>
</feature>
<dbReference type="AlphaFoldDB" id="A0A9P6AU62"/>
<dbReference type="Proteomes" id="UP000886523">
    <property type="component" value="Unassembled WGS sequence"/>
</dbReference>
<accession>A0A9P6AU62</accession>
<dbReference type="OrthoDB" id="3270513at2759"/>